<accession>A0AAV1E0Q1</accession>
<gene>
    <name evidence="2" type="ORF">OLC1_LOCUS20672</name>
</gene>
<dbReference type="SUPFAM" id="SSF56235">
    <property type="entry name" value="N-terminal nucleophile aminohydrolases (Ntn hydrolases)"/>
    <property type="match status" value="1"/>
</dbReference>
<dbReference type="Gene3D" id="3.60.20.10">
    <property type="entry name" value="Glutamine Phosphoribosylpyrophosphate, subunit 1, domain 1"/>
    <property type="match status" value="1"/>
</dbReference>
<keyword evidence="3" id="KW-1185">Reference proteome</keyword>
<dbReference type="AlphaFoldDB" id="A0AAV1E0Q1"/>
<reference evidence="2" key="1">
    <citation type="submission" date="2023-03" db="EMBL/GenBank/DDBJ databases">
        <authorList>
            <person name="Julca I."/>
        </authorList>
    </citation>
    <scope>NUCLEOTIDE SEQUENCE</scope>
</reference>
<evidence type="ECO:0000313" key="3">
    <source>
        <dbReference type="Proteomes" id="UP001161247"/>
    </source>
</evidence>
<sequence>MDITSGFPESESESESSTEGRNTLLPSHLRPWIRPIHLREDGSFRPDSPTFEMGTTAMAFVFDEGIVVIQLSSHMLVAISAGRGFQFSPKDLVIEYAVGKLGTMGNRSAAEVSKELGEFVSHRYPKAGSSSIGILVAAWHAQGCGLYRINGNGVVVKGDILATGSGSSYQTVLKDERRTCFSLDEACILLSNRRKHEKGCCMSVNEAAGLAKKAISFASYMAPHSGDWGTVYHVGTHGCKLLHQGNIEEWQKDVIKFKLWKYKIIGKGWSD</sequence>
<evidence type="ECO:0000256" key="1">
    <source>
        <dbReference type="SAM" id="MobiDB-lite"/>
    </source>
</evidence>
<feature type="region of interest" description="Disordered" evidence="1">
    <location>
        <begin position="1"/>
        <end position="24"/>
    </location>
</feature>
<dbReference type="InterPro" id="IPR029055">
    <property type="entry name" value="Ntn_hydrolases_N"/>
</dbReference>
<evidence type="ECO:0000313" key="2">
    <source>
        <dbReference type="EMBL" id="CAI9113720.1"/>
    </source>
</evidence>
<proteinExistence type="predicted"/>
<dbReference type="EMBL" id="OX459124">
    <property type="protein sequence ID" value="CAI9113720.1"/>
    <property type="molecule type" value="Genomic_DNA"/>
</dbReference>
<name>A0AAV1E0Q1_OLDCO</name>
<organism evidence="2 3">
    <name type="scientific">Oldenlandia corymbosa var. corymbosa</name>
    <dbReference type="NCBI Taxonomy" id="529605"/>
    <lineage>
        <taxon>Eukaryota</taxon>
        <taxon>Viridiplantae</taxon>
        <taxon>Streptophyta</taxon>
        <taxon>Embryophyta</taxon>
        <taxon>Tracheophyta</taxon>
        <taxon>Spermatophyta</taxon>
        <taxon>Magnoliopsida</taxon>
        <taxon>eudicotyledons</taxon>
        <taxon>Gunneridae</taxon>
        <taxon>Pentapetalae</taxon>
        <taxon>asterids</taxon>
        <taxon>lamiids</taxon>
        <taxon>Gentianales</taxon>
        <taxon>Rubiaceae</taxon>
        <taxon>Rubioideae</taxon>
        <taxon>Spermacoceae</taxon>
        <taxon>Hedyotis-Oldenlandia complex</taxon>
        <taxon>Oldenlandia</taxon>
    </lineage>
</organism>
<dbReference type="Proteomes" id="UP001161247">
    <property type="component" value="Chromosome 7"/>
</dbReference>
<protein>
    <submittedName>
        <fullName evidence="2">OLC1v1014373C1</fullName>
    </submittedName>
</protein>